<feature type="chain" id="PRO_5046144092" description="FAS1 domain-containing protein" evidence="3">
    <location>
        <begin position="20"/>
        <end position="260"/>
    </location>
</feature>
<feature type="domain" description="FAS1" evidence="4">
    <location>
        <begin position="43"/>
        <end position="188"/>
    </location>
</feature>
<evidence type="ECO:0000313" key="5">
    <source>
        <dbReference type="EMBL" id="KAK5839898.1"/>
    </source>
</evidence>
<feature type="signal peptide" evidence="3">
    <location>
        <begin position="1"/>
        <end position="19"/>
    </location>
</feature>
<comment type="caution">
    <text evidence="5">The sequence shown here is derived from an EMBL/GenBank/DDBJ whole genome shotgun (WGS) entry which is preliminary data.</text>
</comment>
<dbReference type="InterPro" id="IPR052806">
    <property type="entry name" value="Fasciclin-like_AGP"/>
</dbReference>
<evidence type="ECO:0000256" key="3">
    <source>
        <dbReference type="SAM" id="SignalP"/>
    </source>
</evidence>
<reference evidence="5 6" key="1">
    <citation type="submission" date="2023-03" db="EMBL/GenBank/DDBJ databases">
        <title>WGS of Gossypium arboreum.</title>
        <authorList>
            <person name="Yu D."/>
        </authorList>
    </citation>
    <scope>NUCLEOTIDE SEQUENCE [LARGE SCALE GENOMIC DNA]</scope>
    <source>
        <tissue evidence="5">Leaf</tissue>
    </source>
</reference>
<dbReference type="PANTHER" id="PTHR33985">
    <property type="entry name" value="OS02G0491300 PROTEIN-RELATED"/>
    <property type="match status" value="1"/>
</dbReference>
<dbReference type="Pfam" id="PF02469">
    <property type="entry name" value="Fasciclin"/>
    <property type="match status" value="1"/>
</dbReference>
<keyword evidence="2" id="KW-0325">Glycoprotein</keyword>
<evidence type="ECO:0000259" key="4">
    <source>
        <dbReference type="PROSITE" id="PS50213"/>
    </source>
</evidence>
<dbReference type="SUPFAM" id="SSF82153">
    <property type="entry name" value="FAS1 domain"/>
    <property type="match status" value="1"/>
</dbReference>
<accession>A0ABR0QLS4</accession>
<gene>
    <name evidence="5" type="ORF">PVK06_008750</name>
</gene>
<evidence type="ECO:0000256" key="2">
    <source>
        <dbReference type="ARBA" id="ARBA00022974"/>
    </source>
</evidence>
<keyword evidence="3" id="KW-0732">Signal</keyword>
<evidence type="ECO:0000256" key="1">
    <source>
        <dbReference type="ARBA" id="ARBA00007843"/>
    </source>
</evidence>
<proteinExistence type="inferred from homology"/>
<dbReference type="SMART" id="SM00554">
    <property type="entry name" value="FAS1"/>
    <property type="match status" value="1"/>
</dbReference>
<dbReference type="Gene3D" id="2.30.180.10">
    <property type="entry name" value="FAS1 domain"/>
    <property type="match status" value="1"/>
</dbReference>
<sequence>MIKHSLFFLFLLLPISAFSANHHRRRRPPQSPPSPPPLHQHQLNNIIDALVGAGDFNNWANMLSASHFFMLPLSATLFVPSDDSLFPFPVPVPTSSTAAAAASAASATTFDPLIIPYHIVPQRLTFSQLTLFKPFSRLPTLLPSKTLLITNSSHSNFTLDASQISHPDLYLTSTIAVHGIASLLNYTVYGGDPGLVHGLAPALPPPPPPPPPAMFQPLGDAMGDRRRSDAGCLYGEFAFVLLPIPWLVWCIKVYGNPLGL</sequence>
<dbReference type="EMBL" id="JARKNE010000003">
    <property type="protein sequence ID" value="KAK5839898.1"/>
    <property type="molecule type" value="Genomic_DNA"/>
</dbReference>
<dbReference type="InterPro" id="IPR036378">
    <property type="entry name" value="FAS1_dom_sf"/>
</dbReference>
<organism evidence="5 6">
    <name type="scientific">Gossypium arboreum</name>
    <name type="common">Tree cotton</name>
    <name type="synonym">Gossypium nanking</name>
    <dbReference type="NCBI Taxonomy" id="29729"/>
    <lineage>
        <taxon>Eukaryota</taxon>
        <taxon>Viridiplantae</taxon>
        <taxon>Streptophyta</taxon>
        <taxon>Embryophyta</taxon>
        <taxon>Tracheophyta</taxon>
        <taxon>Spermatophyta</taxon>
        <taxon>Magnoliopsida</taxon>
        <taxon>eudicotyledons</taxon>
        <taxon>Gunneridae</taxon>
        <taxon>Pentapetalae</taxon>
        <taxon>rosids</taxon>
        <taxon>malvids</taxon>
        <taxon>Malvales</taxon>
        <taxon>Malvaceae</taxon>
        <taxon>Malvoideae</taxon>
        <taxon>Gossypium</taxon>
    </lineage>
</organism>
<dbReference type="PANTHER" id="PTHR33985:SF5">
    <property type="entry name" value="FASCICLIN-LIKE ARABINOGALACTAN FAMILY PROTEIN"/>
    <property type="match status" value="1"/>
</dbReference>
<keyword evidence="6" id="KW-1185">Reference proteome</keyword>
<dbReference type="Proteomes" id="UP001358586">
    <property type="component" value="Chromosome 3"/>
</dbReference>
<comment type="similarity">
    <text evidence="1">Belongs to the fasciclin-like AGP family.</text>
</comment>
<keyword evidence="2" id="KW-0654">Proteoglycan</keyword>
<evidence type="ECO:0000313" key="6">
    <source>
        <dbReference type="Proteomes" id="UP001358586"/>
    </source>
</evidence>
<dbReference type="InterPro" id="IPR000782">
    <property type="entry name" value="FAS1_domain"/>
</dbReference>
<protein>
    <recommendedName>
        <fullName evidence="4">FAS1 domain-containing protein</fullName>
    </recommendedName>
</protein>
<dbReference type="PROSITE" id="PS50213">
    <property type="entry name" value="FAS1"/>
    <property type="match status" value="1"/>
</dbReference>
<name>A0ABR0QLS4_GOSAR</name>